<evidence type="ECO:0000256" key="1">
    <source>
        <dbReference type="SAM" id="MobiDB-lite"/>
    </source>
</evidence>
<reference evidence="3" key="1">
    <citation type="submission" date="2022-07" db="EMBL/GenBank/DDBJ databases">
        <title>Parvularcula maris sp. nov., an algicidal bacterium isolated from seawater.</title>
        <authorList>
            <person name="Li F."/>
        </authorList>
    </citation>
    <scope>NUCLEOTIDE SEQUENCE</scope>
    <source>
        <strain evidence="3">BGMRC 0090</strain>
    </source>
</reference>
<feature type="domain" description="Ancillary SecYEG translocon subunit/Cell division coordinator CpoB TPR" evidence="2">
    <location>
        <begin position="28"/>
        <end position="188"/>
    </location>
</feature>
<dbReference type="EMBL" id="JANIBC010000013">
    <property type="protein sequence ID" value="MCQ8186131.1"/>
    <property type="molecule type" value="Genomic_DNA"/>
</dbReference>
<protein>
    <submittedName>
        <fullName evidence="3">Tetratricopeptide repeat protein</fullName>
    </submittedName>
</protein>
<proteinExistence type="predicted"/>
<keyword evidence="4" id="KW-1185">Reference proteome</keyword>
<dbReference type="InterPro" id="IPR018704">
    <property type="entry name" value="SecYEG/CpoB_TPR"/>
</dbReference>
<evidence type="ECO:0000313" key="3">
    <source>
        <dbReference type="EMBL" id="MCQ8186131.1"/>
    </source>
</evidence>
<gene>
    <name evidence="3" type="ORF">NOG11_12135</name>
</gene>
<name>A0A9X2LAR3_9PROT</name>
<evidence type="ECO:0000259" key="2">
    <source>
        <dbReference type="Pfam" id="PF09976"/>
    </source>
</evidence>
<feature type="region of interest" description="Disordered" evidence="1">
    <location>
        <begin position="239"/>
        <end position="286"/>
    </location>
</feature>
<sequence>MASEEDVLLREVDEDLSRDQTLDRLRRWRVPLAVGAVAILGGVIGYQTMQNRAEAARTEAAESYAGLSFMAEEEVGSDALLAYAEETSGGYAVLAKMRAAAQLGASGDLEGARDLYAEVYGDGDLSVPMRDFARLRAAYLVFDRRPETAAEIAAGVESEAFRGHADEIASGAALHSGDYIGARAGFEALASSESAPQAVRARAATYAAVADAAANGTQLSAPETPTSFIDRLGSDLEAAGLPTGGAASGSNLQDLLTPPAPPTDEEADEDDATEERAEEPAGEEQP</sequence>
<evidence type="ECO:0000313" key="4">
    <source>
        <dbReference type="Proteomes" id="UP001142610"/>
    </source>
</evidence>
<comment type="caution">
    <text evidence="3">The sequence shown here is derived from an EMBL/GenBank/DDBJ whole genome shotgun (WGS) entry which is preliminary data.</text>
</comment>
<dbReference type="Proteomes" id="UP001142610">
    <property type="component" value="Unassembled WGS sequence"/>
</dbReference>
<feature type="compositionally biased region" description="Acidic residues" evidence="1">
    <location>
        <begin position="263"/>
        <end position="273"/>
    </location>
</feature>
<organism evidence="3 4">
    <name type="scientific">Parvularcula maris</name>
    <dbReference type="NCBI Taxonomy" id="2965077"/>
    <lineage>
        <taxon>Bacteria</taxon>
        <taxon>Pseudomonadati</taxon>
        <taxon>Pseudomonadota</taxon>
        <taxon>Alphaproteobacteria</taxon>
        <taxon>Parvularculales</taxon>
        <taxon>Parvularculaceae</taxon>
        <taxon>Parvularcula</taxon>
    </lineage>
</organism>
<dbReference type="Pfam" id="PF09976">
    <property type="entry name" value="TPR_21"/>
    <property type="match status" value="1"/>
</dbReference>
<dbReference type="RefSeq" id="WP_256620027.1">
    <property type="nucleotide sequence ID" value="NZ_JANIBC010000013.1"/>
</dbReference>
<accession>A0A9X2LAR3</accession>
<dbReference type="AlphaFoldDB" id="A0A9X2LAR3"/>